<dbReference type="GO" id="GO:0006508">
    <property type="term" value="P:proteolysis"/>
    <property type="evidence" value="ECO:0007669"/>
    <property type="project" value="InterPro"/>
</dbReference>
<dbReference type="AlphaFoldDB" id="A0A5B9E754"/>
<evidence type="ECO:0000256" key="3">
    <source>
        <dbReference type="ARBA" id="ARBA00022801"/>
    </source>
</evidence>
<feature type="compositionally biased region" description="Basic and acidic residues" evidence="10">
    <location>
        <begin position="357"/>
        <end position="369"/>
    </location>
</feature>
<keyword evidence="3" id="KW-0378">Hydrolase</keyword>
<dbReference type="EMBL" id="CP042807">
    <property type="protein sequence ID" value="QEE26500.1"/>
    <property type="molecule type" value="Genomic_DNA"/>
</dbReference>
<evidence type="ECO:0000313" key="14">
    <source>
        <dbReference type="Proteomes" id="UP000321807"/>
    </source>
</evidence>
<dbReference type="KEGG" id="rgl:CS053_16435"/>
<keyword evidence="2 11" id="KW-0732">Signal</keyword>
<dbReference type="PANTHER" id="PTHR21581">
    <property type="entry name" value="D-ALANYL-D-ALANINE CARBOXYPEPTIDASE"/>
    <property type="match status" value="1"/>
</dbReference>
<keyword evidence="4" id="KW-0133">Cell shape</keyword>
<feature type="signal peptide" evidence="11">
    <location>
        <begin position="1"/>
        <end position="23"/>
    </location>
</feature>
<dbReference type="InterPro" id="IPR012338">
    <property type="entry name" value="Beta-lactam/transpept-like"/>
</dbReference>
<dbReference type="GO" id="GO:0071555">
    <property type="term" value="P:cell wall organization"/>
    <property type="evidence" value="ECO:0007669"/>
    <property type="project" value="UniProtKB-KW"/>
</dbReference>
<evidence type="ECO:0000256" key="9">
    <source>
        <dbReference type="RuleBase" id="RU004016"/>
    </source>
</evidence>
<evidence type="ECO:0000256" key="8">
    <source>
        <dbReference type="PIRSR" id="PIRSR618044-2"/>
    </source>
</evidence>
<evidence type="ECO:0000256" key="7">
    <source>
        <dbReference type="PIRSR" id="PIRSR618044-1"/>
    </source>
</evidence>
<evidence type="ECO:0000256" key="2">
    <source>
        <dbReference type="ARBA" id="ARBA00022729"/>
    </source>
</evidence>
<dbReference type="PRINTS" id="PR00725">
    <property type="entry name" value="DADACBPTASE1"/>
</dbReference>
<evidence type="ECO:0000256" key="10">
    <source>
        <dbReference type="SAM" id="MobiDB-lite"/>
    </source>
</evidence>
<feature type="active site" description="Acyl-ester intermediate" evidence="7">
    <location>
        <position position="51"/>
    </location>
</feature>
<protein>
    <submittedName>
        <fullName evidence="13">D-alanyl-D-alanine carboxypeptidase</fullName>
    </submittedName>
</protein>
<dbReference type="GO" id="GO:0008360">
    <property type="term" value="P:regulation of cell shape"/>
    <property type="evidence" value="ECO:0007669"/>
    <property type="project" value="UniProtKB-KW"/>
</dbReference>
<evidence type="ECO:0000259" key="12">
    <source>
        <dbReference type="Pfam" id="PF00768"/>
    </source>
</evidence>
<dbReference type="Pfam" id="PF00768">
    <property type="entry name" value="Peptidase_S11"/>
    <property type="match status" value="1"/>
</dbReference>
<dbReference type="SUPFAM" id="SSF56601">
    <property type="entry name" value="beta-lactamase/transpeptidase-like"/>
    <property type="match status" value="1"/>
</dbReference>
<comment type="similarity">
    <text evidence="1 9">Belongs to the peptidase S11 family.</text>
</comment>
<feature type="active site" evidence="7">
    <location>
        <position position="111"/>
    </location>
</feature>
<feature type="chain" id="PRO_5022661997" evidence="11">
    <location>
        <begin position="24"/>
        <end position="369"/>
    </location>
</feature>
<dbReference type="Gene3D" id="3.40.710.10">
    <property type="entry name" value="DD-peptidase/beta-lactamase superfamily"/>
    <property type="match status" value="1"/>
</dbReference>
<keyword evidence="13" id="KW-0645">Protease</keyword>
<evidence type="ECO:0000256" key="1">
    <source>
        <dbReference type="ARBA" id="ARBA00007164"/>
    </source>
</evidence>
<feature type="active site" description="Proton acceptor" evidence="7">
    <location>
        <position position="54"/>
    </location>
</feature>
<evidence type="ECO:0000313" key="13">
    <source>
        <dbReference type="EMBL" id="QEE26500.1"/>
    </source>
</evidence>
<feature type="region of interest" description="Disordered" evidence="10">
    <location>
        <begin position="344"/>
        <end position="369"/>
    </location>
</feature>
<feature type="binding site" evidence="8">
    <location>
        <position position="213"/>
    </location>
    <ligand>
        <name>substrate</name>
    </ligand>
</feature>
<evidence type="ECO:0000256" key="11">
    <source>
        <dbReference type="SAM" id="SignalP"/>
    </source>
</evidence>
<evidence type="ECO:0000256" key="5">
    <source>
        <dbReference type="ARBA" id="ARBA00022984"/>
    </source>
</evidence>
<dbReference type="GO" id="GO:0009002">
    <property type="term" value="F:serine-type D-Ala-D-Ala carboxypeptidase activity"/>
    <property type="evidence" value="ECO:0007669"/>
    <property type="project" value="InterPro"/>
</dbReference>
<organism evidence="13 14">
    <name type="scientific">Rhodanobacter glycinis</name>
    <dbReference type="NCBI Taxonomy" id="582702"/>
    <lineage>
        <taxon>Bacteria</taxon>
        <taxon>Pseudomonadati</taxon>
        <taxon>Pseudomonadota</taxon>
        <taxon>Gammaproteobacteria</taxon>
        <taxon>Lysobacterales</taxon>
        <taxon>Rhodanobacteraceae</taxon>
        <taxon>Rhodanobacter</taxon>
    </lineage>
</organism>
<evidence type="ECO:0000256" key="4">
    <source>
        <dbReference type="ARBA" id="ARBA00022960"/>
    </source>
</evidence>
<reference evidence="13 14" key="1">
    <citation type="submission" date="2019-08" db="EMBL/GenBank/DDBJ databases">
        <title>Complete genome sequence of Rhodanobacter glycinis strain T01E-68 isolated from tomato root.</title>
        <authorList>
            <person name="Weon H.-Y."/>
            <person name="Lee S.A."/>
        </authorList>
    </citation>
    <scope>NUCLEOTIDE SEQUENCE [LARGE SCALE GENOMIC DNA]</scope>
    <source>
        <strain evidence="13 14">T01E-68</strain>
    </source>
</reference>
<gene>
    <name evidence="13" type="ORF">CS053_16435</name>
</gene>
<feature type="domain" description="Peptidase S11 D-alanyl-D-alanine carboxypeptidase A N-terminal" evidence="12">
    <location>
        <begin position="22"/>
        <end position="243"/>
    </location>
</feature>
<dbReference type="GO" id="GO:0009252">
    <property type="term" value="P:peptidoglycan biosynthetic process"/>
    <property type="evidence" value="ECO:0007669"/>
    <property type="project" value="UniProtKB-KW"/>
</dbReference>
<feature type="compositionally biased region" description="Basic residues" evidence="10">
    <location>
        <begin position="344"/>
        <end position="356"/>
    </location>
</feature>
<dbReference type="Proteomes" id="UP000321807">
    <property type="component" value="Chromosome"/>
</dbReference>
<keyword evidence="6" id="KW-0961">Cell wall biogenesis/degradation</keyword>
<evidence type="ECO:0000256" key="6">
    <source>
        <dbReference type="ARBA" id="ARBA00023316"/>
    </source>
</evidence>
<dbReference type="InterPro" id="IPR001967">
    <property type="entry name" value="Peptidase_S11_N"/>
</dbReference>
<sequence>MRGALLSLLCMLGLGAFAGQAHAGYAAIVVDASTGKVLEQVNADQRNYPASLTKMMTLYFAFQGLKSGRLKLDQQLPVSAWAASRAPTKLGLRRGETISLRDCILGIVTKSANDAATVVAEAIGGSEPHFAEMMNAQAALLGMDGTHFDNASGLPDPRNVSTAHDLVRLSMALYRDFPQYAHFFATREFTFRGHIVRGHNRLMYRYPGMDGLKTGFTDASGFNLASTAVRNGHRLFGVVLGSRTAAIRDDLMAKLLDDGFEGRSTSPELVAAAAGERGTSRALHILEELSPIPAAEAHPVPGMPMHRRRRAHAHHVQVAAVSRACKRHHSIAECRRIAARHAKKHSVRLASRHRSHRPVEVASRRDSDG</sequence>
<name>A0A5B9E754_9GAMM</name>
<dbReference type="InterPro" id="IPR018044">
    <property type="entry name" value="Peptidase_S11"/>
</dbReference>
<keyword evidence="5" id="KW-0573">Peptidoglycan synthesis</keyword>
<accession>A0A5B9E754</accession>
<proteinExistence type="inferred from homology"/>
<dbReference type="PANTHER" id="PTHR21581:SF6">
    <property type="entry name" value="TRAFFICKING PROTEIN PARTICLE COMPLEX SUBUNIT 12"/>
    <property type="match status" value="1"/>
</dbReference>
<keyword evidence="13" id="KW-0121">Carboxypeptidase</keyword>